<dbReference type="EMBL" id="MCFH01000022">
    <property type="protein sequence ID" value="ORX50087.1"/>
    <property type="molecule type" value="Genomic_DNA"/>
</dbReference>
<proteinExistence type="predicted"/>
<dbReference type="Proteomes" id="UP000193719">
    <property type="component" value="Unassembled WGS sequence"/>
</dbReference>
<dbReference type="CDD" id="cd06223">
    <property type="entry name" value="PRTases_typeI"/>
    <property type="match status" value="1"/>
</dbReference>
<dbReference type="Gene3D" id="3.40.50.2020">
    <property type="match status" value="1"/>
</dbReference>
<organism evidence="2 3">
    <name type="scientific">Piromyces finnis</name>
    <dbReference type="NCBI Taxonomy" id="1754191"/>
    <lineage>
        <taxon>Eukaryota</taxon>
        <taxon>Fungi</taxon>
        <taxon>Fungi incertae sedis</taxon>
        <taxon>Chytridiomycota</taxon>
        <taxon>Chytridiomycota incertae sedis</taxon>
        <taxon>Neocallimastigomycetes</taxon>
        <taxon>Neocallimastigales</taxon>
        <taxon>Neocallimastigaceae</taxon>
        <taxon>Piromyces</taxon>
    </lineage>
</organism>
<reference evidence="2 3" key="1">
    <citation type="submission" date="2016-08" db="EMBL/GenBank/DDBJ databases">
        <title>Genomes of anaerobic fungi encode conserved fungal cellulosomes for biomass hydrolysis.</title>
        <authorList>
            <consortium name="DOE Joint Genome Institute"/>
            <person name="Haitjema C.H."/>
            <person name="Gilmore S.P."/>
            <person name="Henske J.K."/>
            <person name="Solomon K.V."/>
            <person name="De Groot R."/>
            <person name="Kuo A."/>
            <person name="Mondo S.J."/>
            <person name="Salamov A.A."/>
            <person name="Labutti K."/>
            <person name="Zhao Z."/>
            <person name="Chiniquy J."/>
            <person name="Barry K."/>
            <person name="Brewer H.M."/>
            <person name="Purvine S.O."/>
            <person name="Wright A.T."/>
            <person name="Boxma B."/>
            <person name="Van Alen T."/>
            <person name="Hackstein J.H."/>
            <person name="Baker S.E."/>
            <person name="Grigoriev I.V."/>
            <person name="O'Malley M.A."/>
        </authorList>
    </citation>
    <scope>NUCLEOTIDE SEQUENCE [LARGE SCALE GENOMIC DNA]</scope>
    <source>
        <strain evidence="3">finn</strain>
    </source>
</reference>
<keyword evidence="2" id="KW-0328">Glycosyltransferase</keyword>
<keyword evidence="2" id="KW-0808">Transferase</keyword>
<evidence type="ECO:0000313" key="3">
    <source>
        <dbReference type="Proteomes" id="UP000193719"/>
    </source>
</evidence>
<accession>A0A1Y1V929</accession>
<reference evidence="2 3" key="2">
    <citation type="submission" date="2016-08" db="EMBL/GenBank/DDBJ databases">
        <title>Pervasive Adenine N6-methylation of Active Genes in Fungi.</title>
        <authorList>
            <consortium name="DOE Joint Genome Institute"/>
            <person name="Mondo S.J."/>
            <person name="Dannebaum R.O."/>
            <person name="Kuo R.C."/>
            <person name="Labutti K."/>
            <person name="Haridas S."/>
            <person name="Kuo A."/>
            <person name="Salamov A."/>
            <person name="Ahrendt S.R."/>
            <person name="Lipzen A."/>
            <person name="Sullivan W."/>
            <person name="Andreopoulos W.B."/>
            <person name="Clum A."/>
            <person name="Lindquist E."/>
            <person name="Daum C."/>
            <person name="Ramamoorthy G.K."/>
            <person name="Gryganskyi A."/>
            <person name="Culley D."/>
            <person name="Magnuson J.K."/>
            <person name="James T.Y."/>
            <person name="O'Malley M.A."/>
            <person name="Stajich J.E."/>
            <person name="Spatafora J.W."/>
            <person name="Visel A."/>
            <person name="Grigoriev I.V."/>
        </authorList>
    </citation>
    <scope>NUCLEOTIDE SEQUENCE [LARGE SCALE GENOMIC DNA]</scope>
    <source>
        <strain evidence="3">finn</strain>
    </source>
</reference>
<dbReference type="InterPro" id="IPR000836">
    <property type="entry name" value="PRTase_dom"/>
</dbReference>
<dbReference type="AlphaFoldDB" id="A0A1Y1V929"/>
<dbReference type="SUPFAM" id="SSF53271">
    <property type="entry name" value="PRTase-like"/>
    <property type="match status" value="1"/>
</dbReference>
<dbReference type="Pfam" id="PF00156">
    <property type="entry name" value="Pribosyltran"/>
    <property type="match status" value="1"/>
</dbReference>
<evidence type="ECO:0000313" key="2">
    <source>
        <dbReference type="EMBL" id="ORX50087.1"/>
    </source>
</evidence>
<name>A0A1Y1V929_9FUNG</name>
<keyword evidence="3" id="KW-1185">Reference proteome</keyword>
<sequence>MYRSFPINDRTDAGIQIAFNNEIKKYSNRKDTIILALPRGGIPVAYQISEKLNIPFDMIIVRKLGLPTHEETAMGAIGMNNIIIYNEKCIISNSVTQSTLNSVIEKEKIELIRRNNEYCRNRPFPDIRDKNIILVDDGIASGASMKAASVKLYNPKKIIVAVPVGPPEVINELNLIVDEVVCIYQPSPFHAVGLWYGKFAQVKDDEVHKYLESVKKNNYDKEEVENCTN</sequence>
<evidence type="ECO:0000259" key="1">
    <source>
        <dbReference type="Pfam" id="PF00156"/>
    </source>
</evidence>
<dbReference type="InterPro" id="IPR029057">
    <property type="entry name" value="PRTase-like"/>
</dbReference>
<feature type="domain" description="Phosphoribosyltransferase" evidence="1">
    <location>
        <begin position="25"/>
        <end position="168"/>
    </location>
</feature>
<dbReference type="GO" id="GO:0016757">
    <property type="term" value="F:glycosyltransferase activity"/>
    <property type="evidence" value="ECO:0007669"/>
    <property type="project" value="UniProtKB-KW"/>
</dbReference>
<comment type="caution">
    <text evidence="2">The sequence shown here is derived from an EMBL/GenBank/DDBJ whole genome shotgun (WGS) entry which is preliminary data.</text>
</comment>
<dbReference type="OrthoDB" id="5779169at2759"/>
<gene>
    <name evidence="2" type="ORF">BCR36DRAFT_404619</name>
</gene>
<dbReference type="STRING" id="1754191.A0A1Y1V929"/>
<dbReference type="Gene3D" id="3.30.1310.20">
    <property type="entry name" value="PRTase-like"/>
    <property type="match status" value="1"/>
</dbReference>
<protein>
    <submittedName>
        <fullName evidence="2">Phosphoribosyltransferase</fullName>
    </submittedName>
</protein>